<dbReference type="GO" id="GO:0005730">
    <property type="term" value="C:nucleolus"/>
    <property type="evidence" value="ECO:0007669"/>
    <property type="project" value="UniProtKB-SubCell"/>
</dbReference>
<keyword evidence="7" id="KW-0271">Exosome</keyword>
<dbReference type="InterPro" id="IPR027408">
    <property type="entry name" value="PNPase/RNase_PH_dom_sf"/>
</dbReference>
<comment type="caution">
    <text evidence="14">The sequence shown here is derived from an EMBL/GenBank/DDBJ whole genome shotgun (WGS) entry which is preliminary data.</text>
</comment>
<evidence type="ECO:0000256" key="4">
    <source>
        <dbReference type="ARBA" id="ARBA00019572"/>
    </source>
</evidence>
<dbReference type="GO" id="GO:0000177">
    <property type="term" value="C:cytoplasmic exosome (RNase complex)"/>
    <property type="evidence" value="ECO:0007669"/>
    <property type="project" value="TreeGrafter"/>
</dbReference>
<dbReference type="AlphaFoldDB" id="A0A813M190"/>
<dbReference type="Proteomes" id="UP000663879">
    <property type="component" value="Unassembled WGS sequence"/>
</dbReference>
<dbReference type="GO" id="GO:0071028">
    <property type="term" value="P:nuclear mRNA surveillance"/>
    <property type="evidence" value="ECO:0007669"/>
    <property type="project" value="TreeGrafter"/>
</dbReference>
<evidence type="ECO:0000256" key="5">
    <source>
        <dbReference type="ARBA" id="ARBA00022490"/>
    </source>
</evidence>
<dbReference type="OrthoDB" id="10264038at2759"/>
<sequence length="294" mass="33291">MREVPLSLAEYDFVIKALQDNLRLDRRSVYDIRDIKINFLKTRGACIVSIGNTQISAQVSADIVKPKDSRPNEGILKINLELSPMGAQHFEVGKQSDQGVELNRLLEKNLKQSRFLDIETLCIRAGEKVWQIRIDLNVLNYEGNILDCANIAVICAVSHFRLPEVSVTGDQIKIFTPEERNPIPLITIHMPITLSFAFFDQGKYLVVDPTELEEKCMDGKLVIGMNRHREICTMQLSGNMLLLKDQIKRCVDITANKVAKLTEFIQEELNKTTSDLDQNQSVRTSSLADKMSLT</sequence>
<dbReference type="InterPro" id="IPR050590">
    <property type="entry name" value="Exosome_comp_Rrp42_subfam"/>
</dbReference>
<keyword evidence="9" id="KW-0539">Nucleus</keyword>
<feature type="domain" description="Exoribonuclease phosphorolytic" evidence="12">
    <location>
        <begin position="32"/>
        <end position="163"/>
    </location>
</feature>
<evidence type="ECO:0000256" key="11">
    <source>
        <dbReference type="SAM" id="MobiDB-lite"/>
    </source>
</evidence>
<dbReference type="GO" id="GO:0071038">
    <property type="term" value="P:TRAMP-dependent tRNA surveillance pathway"/>
    <property type="evidence" value="ECO:0007669"/>
    <property type="project" value="TreeGrafter"/>
</dbReference>
<feature type="region of interest" description="Disordered" evidence="11">
    <location>
        <begin position="275"/>
        <end position="294"/>
    </location>
</feature>
<evidence type="ECO:0000256" key="9">
    <source>
        <dbReference type="ARBA" id="ARBA00023242"/>
    </source>
</evidence>
<dbReference type="InterPro" id="IPR033100">
    <property type="entry name" value="Rrp45"/>
</dbReference>
<dbReference type="Gene3D" id="3.30.230.70">
    <property type="entry name" value="GHMP Kinase, N-terminal domain"/>
    <property type="match status" value="1"/>
</dbReference>
<name>A0A813M190_9BILA</name>
<dbReference type="InterPro" id="IPR036345">
    <property type="entry name" value="ExoRNase_PH_dom2_sf"/>
</dbReference>
<keyword evidence="5" id="KW-0963">Cytoplasm</keyword>
<dbReference type="PANTHER" id="PTHR11097">
    <property type="entry name" value="EXOSOME COMPLEX EXONUCLEASE RIBOSOMAL RNA PROCESSING PROTEIN"/>
    <property type="match status" value="1"/>
</dbReference>
<proteinExistence type="inferred from homology"/>
<dbReference type="InterPro" id="IPR015847">
    <property type="entry name" value="ExoRNase_PH_dom2"/>
</dbReference>
<dbReference type="GO" id="GO:0034473">
    <property type="term" value="P:U1 snRNA 3'-end processing"/>
    <property type="evidence" value="ECO:0007669"/>
    <property type="project" value="TreeGrafter"/>
</dbReference>
<evidence type="ECO:0000259" key="13">
    <source>
        <dbReference type="Pfam" id="PF03725"/>
    </source>
</evidence>
<keyword evidence="8" id="KW-0694">RNA-binding</keyword>
<dbReference type="GO" id="GO:0071035">
    <property type="term" value="P:nuclear polyadenylation-dependent rRNA catabolic process"/>
    <property type="evidence" value="ECO:0007669"/>
    <property type="project" value="TreeGrafter"/>
</dbReference>
<dbReference type="GO" id="GO:0034475">
    <property type="term" value="P:U4 snRNA 3'-end processing"/>
    <property type="evidence" value="ECO:0007669"/>
    <property type="project" value="TreeGrafter"/>
</dbReference>
<dbReference type="Pfam" id="PF03725">
    <property type="entry name" value="RNase_PH_C"/>
    <property type="match status" value="1"/>
</dbReference>
<dbReference type="GO" id="GO:0000176">
    <property type="term" value="C:nuclear exosome (RNase complex)"/>
    <property type="evidence" value="ECO:0007669"/>
    <property type="project" value="TreeGrafter"/>
</dbReference>
<feature type="domain" description="Exoribonuclease phosphorolytic" evidence="13">
    <location>
        <begin position="189"/>
        <end position="254"/>
    </location>
</feature>
<dbReference type="EMBL" id="CAJNOC010000017">
    <property type="protein sequence ID" value="CAF0706410.1"/>
    <property type="molecule type" value="Genomic_DNA"/>
</dbReference>
<dbReference type="Pfam" id="PF01138">
    <property type="entry name" value="RNase_PH"/>
    <property type="match status" value="1"/>
</dbReference>
<evidence type="ECO:0000259" key="12">
    <source>
        <dbReference type="Pfam" id="PF01138"/>
    </source>
</evidence>
<dbReference type="GO" id="GO:0016075">
    <property type="term" value="P:rRNA catabolic process"/>
    <property type="evidence" value="ECO:0007669"/>
    <property type="project" value="TreeGrafter"/>
</dbReference>
<dbReference type="SUPFAM" id="SSF54211">
    <property type="entry name" value="Ribosomal protein S5 domain 2-like"/>
    <property type="match status" value="1"/>
</dbReference>
<evidence type="ECO:0000256" key="10">
    <source>
        <dbReference type="ARBA" id="ARBA00032660"/>
    </source>
</evidence>
<keyword evidence="6" id="KW-0698">rRNA processing</keyword>
<dbReference type="InterPro" id="IPR020568">
    <property type="entry name" value="Ribosomal_Su5_D2-typ_SF"/>
</dbReference>
<dbReference type="PANTHER" id="PTHR11097:SF14">
    <property type="entry name" value="EXOSOME COMPLEX COMPONENT RRP45"/>
    <property type="match status" value="1"/>
</dbReference>
<evidence type="ECO:0000256" key="3">
    <source>
        <dbReference type="ARBA" id="ARBA00006678"/>
    </source>
</evidence>
<evidence type="ECO:0000256" key="8">
    <source>
        <dbReference type="ARBA" id="ARBA00022884"/>
    </source>
</evidence>
<dbReference type="GO" id="GO:0035925">
    <property type="term" value="F:mRNA 3'-UTR AU-rich region binding"/>
    <property type="evidence" value="ECO:0007669"/>
    <property type="project" value="TreeGrafter"/>
</dbReference>
<protein>
    <recommendedName>
        <fullName evidence="4">Exosome complex component RRP45</fullName>
    </recommendedName>
    <alternativeName>
        <fullName evidence="10">Exosome component 9</fullName>
    </alternativeName>
</protein>
<organism evidence="14 15">
    <name type="scientific">Brachionus calyciflorus</name>
    <dbReference type="NCBI Taxonomy" id="104777"/>
    <lineage>
        <taxon>Eukaryota</taxon>
        <taxon>Metazoa</taxon>
        <taxon>Spiralia</taxon>
        <taxon>Gnathifera</taxon>
        <taxon>Rotifera</taxon>
        <taxon>Eurotatoria</taxon>
        <taxon>Monogononta</taxon>
        <taxon>Pseudotrocha</taxon>
        <taxon>Ploima</taxon>
        <taxon>Brachionidae</taxon>
        <taxon>Brachionus</taxon>
    </lineage>
</organism>
<evidence type="ECO:0000256" key="1">
    <source>
        <dbReference type="ARBA" id="ARBA00004496"/>
    </source>
</evidence>
<dbReference type="GO" id="GO:0000467">
    <property type="term" value="P:exonucleolytic trimming to generate mature 3'-end of 5.8S rRNA from tricistronic rRNA transcript (SSU-rRNA, 5.8S rRNA, LSU-rRNA)"/>
    <property type="evidence" value="ECO:0007669"/>
    <property type="project" value="TreeGrafter"/>
</dbReference>
<dbReference type="SUPFAM" id="SSF55666">
    <property type="entry name" value="Ribonuclease PH domain 2-like"/>
    <property type="match status" value="1"/>
</dbReference>
<accession>A0A813M190</accession>
<evidence type="ECO:0000313" key="14">
    <source>
        <dbReference type="EMBL" id="CAF0706410.1"/>
    </source>
</evidence>
<evidence type="ECO:0000256" key="7">
    <source>
        <dbReference type="ARBA" id="ARBA00022835"/>
    </source>
</evidence>
<dbReference type="GO" id="GO:0034476">
    <property type="term" value="P:U5 snRNA 3'-end processing"/>
    <property type="evidence" value="ECO:0007669"/>
    <property type="project" value="TreeGrafter"/>
</dbReference>
<comment type="subcellular location">
    <subcellularLocation>
        <location evidence="1">Cytoplasm</location>
    </subcellularLocation>
    <subcellularLocation>
        <location evidence="2">Nucleus</location>
        <location evidence="2">Nucleolus</location>
    </subcellularLocation>
</comment>
<dbReference type="InterPro" id="IPR001247">
    <property type="entry name" value="ExoRNase_PH_dom1"/>
</dbReference>
<gene>
    <name evidence="14" type="ORF">OXX778_LOCUS361</name>
</gene>
<dbReference type="FunFam" id="3.30.230.70:FF:000005">
    <property type="entry name" value="Exosome complex component RRP45"/>
    <property type="match status" value="1"/>
</dbReference>
<evidence type="ECO:0000256" key="2">
    <source>
        <dbReference type="ARBA" id="ARBA00004604"/>
    </source>
</evidence>
<reference evidence="14" key="1">
    <citation type="submission" date="2021-02" db="EMBL/GenBank/DDBJ databases">
        <authorList>
            <person name="Nowell W R."/>
        </authorList>
    </citation>
    <scope>NUCLEOTIDE SEQUENCE</scope>
    <source>
        <strain evidence="14">Ploen Becks lab</strain>
    </source>
</reference>
<dbReference type="CDD" id="cd11368">
    <property type="entry name" value="RNase_PH_RRP45"/>
    <property type="match status" value="1"/>
</dbReference>
<evidence type="ECO:0000256" key="6">
    <source>
        <dbReference type="ARBA" id="ARBA00022552"/>
    </source>
</evidence>
<evidence type="ECO:0000313" key="15">
    <source>
        <dbReference type="Proteomes" id="UP000663879"/>
    </source>
</evidence>
<comment type="similarity">
    <text evidence="3">Belongs to the RNase PH family.</text>
</comment>
<keyword evidence="15" id="KW-1185">Reference proteome</keyword>